<dbReference type="Proteomes" id="UP001057452">
    <property type="component" value="Chromosome 23"/>
</dbReference>
<gene>
    <name evidence="1" type="ORF">KUCAC02_006902</name>
</gene>
<evidence type="ECO:0000313" key="1">
    <source>
        <dbReference type="EMBL" id="KAI4803351.1"/>
    </source>
</evidence>
<dbReference type="EMBL" id="CM043807">
    <property type="protein sequence ID" value="KAI4803351.1"/>
    <property type="molecule type" value="Genomic_DNA"/>
</dbReference>
<name>A0ACB9VUJ5_CHAAC</name>
<accession>A0ACB9VUJ5</accession>
<sequence length="84" mass="9097">HCFLSSHSSPRLPRSHRSVLTVRCHPSGLSSVAPGRLVRTAWDSAHFPALIIPACSLGTGPCHSGLHRPLFHLLLSVFLISLLL</sequence>
<feature type="non-terminal residue" evidence="1">
    <location>
        <position position="84"/>
    </location>
</feature>
<keyword evidence="2" id="KW-1185">Reference proteome</keyword>
<protein>
    <submittedName>
        <fullName evidence="1">Uncharacterized protein</fullName>
    </submittedName>
</protein>
<feature type="non-terminal residue" evidence="1">
    <location>
        <position position="1"/>
    </location>
</feature>
<comment type="caution">
    <text evidence="1">The sequence shown here is derived from an EMBL/GenBank/DDBJ whole genome shotgun (WGS) entry which is preliminary data.</text>
</comment>
<organism evidence="1 2">
    <name type="scientific">Chaenocephalus aceratus</name>
    <name type="common">Blackfin icefish</name>
    <name type="synonym">Chaenichthys aceratus</name>
    <dbReference type="NCBI Taxonomy" id="36190"/>
    <lineage>
        <taxon>Eukaryota</taxon>
        <taxon>Metazoa</taxon>
        <taxon>Chordata</taxon>
        <taxon>Craniata</taxon>
        <taxon>Vertebrata</taxon>
        <taxon>Euteleostomi</taxon>
        <taxon>Actinopterygii</taxon>
        <taxon>Neopterygii</taxon>
        <taxon>Teleostei</taxon>
        <taxon>Neoteleostei</taxon>
        <taxon>Acanthomorphata</taxon>
        <taxon>Eupercaria</taxon>
        <taxon>Perciformes</taxon>
        <taxon>Notothenioidei</taxon>
        <taxon>Channichthyidae</taxon>
        <taxon>Chaenocephalus</taxon>
    </lineage>
</organism>
<proteinExistence type="predicted"/>
<reference evidence="1" key="1">
    <citation type="submission" date="2022-05" db="EMBL/GenBank/DDBJ databases">
        <title>Chromosome-level genome of Chaenocephalus aceratus.</title>
        <authorList>
            <person name="Park H."/>
        </authorList>
    </citation>
    <scope>NUCLEOTIDE SEQUENCE</scope>
    <source>
        <strain evidence="1">KU_202001</strain>
    </source>
</reference>
<evidence type="ECO:0000313" key="2">
    <source>
        <dbReference type="Proteomes" id="UP001057452"/>
    </source>
</evidence>